<dbReference type="GO" id="GO:0005524">
    <property type="term" value="F:ATP binding"/>
    <property type="evidence" value="ECO:0007669"/>
    <property type="project" value="UniProtKB-KW"/>
</dbReference>
<evidence type="ECO:0000256" key="12">
    <source>
        <dbReference type="SAM" id="MobiDB-lite"/>
    </source>
</evidence>
<dbReference type="Gene3D" id="3.30.930.10">
    <property type="entry name" value="Bira Bifunctional Protein, Domain 2"/>
    <property type="match status" value="1"/>
</dbReference>
<evidence type="ECO:0000256" key="11">
    <source>
        <dbReference type="ARBA" id="ARBA00070516"/>
    </source>
</evidence>
<dbReference type="CDD" id="cd00776">
    <property type="entry name" value="AsxRS_core"/>
    <property type="match status" value="1"/>
</dbReference>
<dbReference type="InterPro" id="IPR004523">
    <property type="entry name" value="Asp-tRNA_synthase_2"/>
</dbReference>
<evidence type="ECO:0000259" key="13">
    <source>
        <dbReference type="PROSITE" id="PS50862"/>
    </source>
</evidence>
<comment type="similarity">
    <text evidence="2">Belongs to the class-II aminoacyl-tRNA synthetase family. Type 2 subfamily.</text>
</comment>
<keyword evidence="5" id="KW-0436">Ligase</keyword>
<dbReference type="CDD" id="cd04320">
    <property type="entry name" value="AspRS_cyto_N"/>
    <property type="match status" value="1"/>
</dbReference>
<dbReference type="PANTHER" id="PTHR43450">
    <property type="entry name" value="ASPARTYL-TRNA SYNTHETASE"/>
    <property type="match status" value="1"/>
</dbReference>
<dbReference type="PRINTS" id="PR01042">
    <property type="entry name" value="TRNASYNTHASP"/>
</dbReference>
<dbReference type="SUPFAM" id="SSF55681">
    <property type="entry name" value="Class II aaRS and biotin synthetases"/>
    <property type="match status" value="1"/>
</dbReference>
<evidence type="ECO:0000256" key="2">
    <source>
        <dbReference type="ARBA" id="ARBA00005312"/>
    </source>
</evidence>
<dbReference type="EC" id="6.1.1.12" evidence="3"/>
<evidence type="ECO:0000256" key="1">
    <source>
        <dbReference type="ARBA" id="ARBA00004496"/>
    </source>
</evidence>
<feature type="domain" description="Aminoacyl-transfer RNA synthetases class-II family profile" evidence="13">
    <location>
        <begin position="244"/>
        <end position="558"/>
    </location>
</feature>
<evidence type="ECO:0000256" key="7">
    <source>
        <dbReference type="ARBA" id="ARBA00022840"/>
    </source>
</evidence>
<dbReference type="HAMAP" id="MF_02075">
    <property type="entry name" value="Asp_tRNA_synth_type2"/>
    <property type="match status" value="1"/>
</dbReference>
<dbReference type="FunFam" id="3.30.930.10:FF:000038">
    <property type="entry name" value="Aspartate--tRNA ligase"/>
    <property type="match status" value="1"/>
</dbReference>
<dbReference type="InterPro" id="IPR006195">
    <property type="entry name" value="aa-tRNA-synth_II"/>
</dbReference>
<dbReference type="InterPro" id="IPR045864">
    <property type="entry name" value="aa-tRNA-synth_II/BPL/LPL"/>
</dbReference>
<evidence type="ECO:0000256" key="9">
    <source>
        <dbReference type="ARBA" id="ARBA00023146"/>
    </source>
</evidence>
<dbReference type="SUPFAM" id="SSF50249">
    <property type="entry name" value="Nucleic acid-binding proteins"/>
    <property type="match status" value="1"/>
</dbReference>
<keyword evidence="8" id="KW-0648">Protein biosynthesis</keyword>
<dbReference type="GO" id="GO:0004815">
    <property type="term" value="F:aspartate-tRNA ligase activity"/>
    <property type="evidence" value="ECO:0007669"/>
    <property type="project" value="UniProtKB-EC"/>
</dbReference>
<dbReference type="NCBIfam" id="TIGR00458">
    <property type="entry name" value="aspS_nondisc"/>
    <property type="match status" value="1"/>
</dbReference>
<comment type="caution">
    <text evidence="14">The sequence shown here is derived from an EMBL/GenBank/DDBJ whole genome shotgun (WGS) entry which is preliminary data.</text>
</comment>
<protein>
    <recommendedName>
        <fullName evidence="11">Probable aspartate--tRNA ligase, cytoplasmic</fullName>
        <ecNumber evidence="3">6.1.1.12</ecNumber>
    </recommendedName>
</protein>
<dbReference type="GO" id="GO:0006422">
    <property type="term" value="P:aspartyl-tRNA aminoacylation"/>
    <property type="evidence" value="ECO:0007669"/>
    <property type="project" value="InterPro"/>
</dbReference>
<dbReference type="GO" id="GO:0003723">
    <property type="term" value="F:RNA binding"/>
    <property type="evidence" value="ECO:0007669"/>
    <property type="project" value="TreeGrafter"/>
</dbReference>
<dbReference type="PROSITE" id="PS50862">
    <property type="entry name" value="AA_TRNA_LIGASE_II"/>
    <property type="match status" value="1"/>
</dbReference>
<dbReference type="EMBL" id="JAVRRJ010000001">
    <property type="protein sequence ID" value="KAK5091174.1"/>
    <property type="molecule type" value="Genomic_DNA"/>
</dbReference>
<keyword evidence="7" id="KW-0067">ATP-binding</keyword>
<comment type="subcellular location">
    <subcellularLocation>
        <location evidence="1">Cytoplasm</location>
    </subcellularLocation>
</comment>
<dbReference type="GO" id="GO:0017101">
    <property type="term" value="C:aminoacyl-tRNA synthetase multienzyme complex"/>
    <property type="evidence" value="ECO:0007669"/>
    <property type="project" value="TreeGrafter"/>
</dbReference>
<organism evidence="14 15">
    <name type="scientific">Lithohypha guttulata</name>
    <dbReference type="NCBI Taxonomy" id="1690604"/>
    <lineage>
        <taxon>Eukaryota</taxon>
        <taxon>Fungi</taxon>
        <taxon>Dikarya</taxon>
        <taxon>Ascomycota</taxon>
        <taxon>Pezizomycotina</taxon>
        <taxon>Eurotiomycetes</taxon>
        <taxon>Chaetothyriomycetidae</taxon>
        <taxon>Chaetothyriales</taxon>
        <taxon>Trichomeriaceae</taxon>
        <taxon>Lithohypha</taxon>
    </lineage>
</organism>
<feature type="region of interest" description="Disordered" evidence="12">
    <location>
        <begin position="1"/>
        <end position="80"/>
    </location>
</feature>
<proteinExistence type="inferred from homology"/>
<keyword evidence="4" id="KW-0963">Cytoplasm</keyword>
<evidence type="ECO:0000256" key="10">
    <source>
        <dbReference type="ARBA" id="ARBA00047904"/>
    </source>
</evidence>
<dbReference type="InterPro" id="IPR004364">
    <property type="entry name" value="Aa-tRNA-synt_II"/>
</dbReference>
<keyword evidence="15" id="KW-1185">Reference proteome</keyword>
<accession>A0AAN7T7H3</accession>
<evidence type="ECO:0000256" key="3">
    <source>
        <dbReference type="ARBA" id="ARBA00012841"/>
    </source>
</evidence>
<sequence length="558" mass="62064">MSDKPPNPEATLPVRAHDNPNIPNSADGAPSKNALKKAQKDAEKAAKKAASKQKEEEQKAAQQASADVDNAKDNYGPLSTGNEVEITHLKNIGEEHADKVINVIVRVHNSRGQSAKLAFLMLRQQGRTIQSVLAVGDDVSKQMVKWAVGISINSFVRVSALVKKTPAPVESATIKAYELHIKKIYLISQAQQMLPVQPKDIERPAPETAEEGQTDASGAPVVTLKTRLDNRVIDLQSECNQAIFTISSAVEGLFDEYMRKSGSRKFNTSKLAGAATEGGAGVFEVSNYFGKKAYLTQSPQFYKQMLIAGDCESVFEVGPVFRAENSNTHRHLTEFTGLDFEMVFDNHYHEVLTFAENLIVFVVTELLSRYEPEIAVIQKYFPKAGDFRIKDNKALRLKYLEGIQLLKDAGVDTTEQDEFKTDLTTAMEKQLGKIIREKYDTDFYVLDEFPMSVRPFYTKGHPSDPNLSNSYDFFMRGEEIMSGAQRINDAEELEASMRAKGVDPSAEGFQDYVNAFRQGCRPHAGGGLGLNRIVQFFLGLDNVRQATPFPRDPQRLRP</sequence>
<dbReference type="GO" id="GO:0005829">
    <property type="term" value="C:cytosol"/>
    <property type="evidence" value="ECO:0007669"/>
    <property type="project" value="TreeGrafter"/>
</dbReference>
<name>A0AAN7T7H3_9EURO</name>
<dbReference type="Gene3D" id="2.40.50.140">
    <property type="entry name" value="Nucleic acid-binding proteins"/>
    <property type="match status" value="1"/>
</dbReference>
<feature type="compositionally biased region" description="Basic and acidic residues" evidence="12">
    <location>
        <begin position="38"/>
        <end position="59"/>
    </location>
</feature>
<dbReference type="PANTHER" id="PTHR43450:SF1">
    <property type="entry name" value="ASPARTATE--TRNA LIGASE, CYTOPLASMIC"/>
    <property type="match status" value="1"/>
</dbReference>
<evidence type="ECO:0000313" key="15">
    <source>
        <dbReference type="Proteomes" id="UP001309876"/>
    </source>
</evidence>
<dbReference type="Proteomes" id="UP001309876">
    <property type="component" value="Unassembled WGS sequence"/>
</dbReference>
<dbReference type="InterPro" id="IPR012340">
    <property type="entry name" value="NA-bd_OB-fold"/>
</dbReference>
<dbReference type="AlphaFoldDB" id="A0AAN7T7H3"/>
<evidence type="ECO:0000256" key="6">
    <source>
        <dbReference type="ARBA" id="ARBA00022741"/>
    </source>
</evidence>
<gene>
    <name evidence="14" type="ORF">LTR05_001354</name>
</gene>
<dbReference type="NCBIfam" id="NF003483">
    <property type="entry name" value="PRK05159.1"/>
    <property type="match status" value="1"/>
</dbReference>
<reference evidence="14 15" key="1">
    <citation type="submission" date="2023-08" db="EMBL/GenBank/DDBJ databases">
        <title>Black Yeasts Isolated from many extreme environments.</title>
        <authorList>
            <person name="Coleine C."/>
            <person name="Stajich J.E."/>
            <person name="Selbmann L."/>
        </authorList>
    </citation>
    <scope>NUCLEOTIDE SEQUENCE [LARGE SCALE GENOMIC DNA]</scope>
    <source>
        <strain evidence="14 15">CCFEE 5910</strain>
    </source>
</reference>
<evidence type="ECO:0000256" key="5">
    <source>
        <dbReference type="ARBA" id="ARBA00022598"/>
    </source>
</evidence>
<comment type="catalytic activity">
    <reaction evidence="10">
        <text>tRNA(Asp) + L-aspartate + ATP = L-aspartyl-tRNA(Asp) + AMP + diphosphate</text>
        <dbReference type="Rhea" id="RHEA:19649"/>
        <dbReference type="Rhea" id="RHEA-COMP:9660"/>
        <dbReference type="Rhea" id="RHEA-COMP:9678"/>
        <dbReference type="ChEBI" id="CHEBI:29991"/>
        <dbReference type="ChEBI" id="CHEBI:30616"/>
        <dbReference type="ChEBI" id="CHEBI:33019"/>
        <dbReference type="ChEBI" id="CHEBI:78442"/>
        <dbReference type="ChEBI" id="CHEBI:78516"/>
        <dbReference type="ChEBI" id="CHEBI:456215"/>
        <dbReference type="EC" id="6.1.1.12"/>
    </reaction>
</comment>
<keyword evidence="9" id="KW-0030">Aminoacyl-tRNA synthetase</keyword>
<keyword evidence="6" id="KW-0547">Nucleotide-binding</keyword>
<dbReference type="Pfam" id="PF00152">
    <property type="entry name" value="tRNA-synt_2"/>
    <property type="match status" value="1"/>
</dbReference>
<evidence type="ECO:0000256" key="8">
    <source>
        <dbReference type="ARBA" id="ARBA00022917"/>
    </source>
</evidence>
<dbReference type="InterPro" id="IPR002312">
    <property type="entry name" value="Asp/Asn-tRNA-synth_IIb"/>
</dbReference>
<evidence type="ECO:0000313" key="14">
    <source>
        <dbReference type="EMBL" id="KAK5091174.1"/>
    </source>
</evidence>
<evidence type="ECO:0000256" key="4">
    <source>
        <dbReference type="ARBA" id="ARBA00022490"/>
    </source>
</evidence>